<sequence>MPFSFRTIKVERLTVDKLFVVSHFHYRSSSKIGVPVGITSTCHGSSLCFHGCSKISNQLPDASKVMMVLSDLTIRERQSIN</sequence>
<accession>A0ABQ5C689</accession>
<reference evidence="1" key="2">
    <citation type="submission" date="2022-01" db="EMBL/GenBank/DDBJ databases">
        <authorList>
            <person name="Yamashiro T."/>
            <person name="Shiraishi A."/>
            <person name="Satake H."/>
            <person name="Nakayama K."/>
        </authorList>
    </citation>
    <scope>NUCLEOTIDE SEQUENCE</scope>
</reference>
<dbReference type="Proteomes" id="UP001151760">
    <property type="component" value="Unassembled WGS sequence"/>
</dbReference>
<name>A0ABQ5C689_9ASTR</name>
<reference evidence="1" key="1">
    <citation type="journal article" date="2022" name="Int. J. Mol. Sci.">
        <title>Draft Genome of Tanacetum Coccineum: Genomic Comparison of Closely Related Tanacetum-Family Plants.</title>
        <authorList>
            <person name="Yamashiro T."/>
            <person name="Shiraishi A."/>
            <person name="Nakayama K."/>
            <person name="Satake H."/>
        </authorList>
    </citation>
    <scope>NUCLEOTIDE SEQUENCE</scope>
</reference>
<comment type="caution">
    <text evidence="1">The sequence shown here is derived from an EMBL/GenBank/DDBJ whole genome shotgun (WGS) entry which is preliminary data.</text>
</comment>
<protein>
    <submittedName>
        <fullName evidence="1">Uncharacterized protein</fullName>
    </submittedName>
</protein>
<proteinExistence type="predicted"/>
<evidence type="ECO:0000313" key="2">
    <source>
        <dbReference type="Proteomes" id="UP001151760"/>
    </source>
</evidence>
<dbReference type="EMBL" id="BQNB010013975">
    <property type="protein sequence ID" value="GJT22526.1"/>
    <property type="molecule type" value="Genomic_DNA"/>
</dbReference>
<keyword evidence="2" id="KW-1185">Reference proteome</keyword>
<organism evidence="1 2">
    <name type="scientific">Tanacetum coccineum</name>
    <dbReference type="NCBI Taxonomy" id="301880"/>
    <lineage>
        <taxon>Eukaryota</taxon>
        <taxon>Viridiplantae</taxon>
        <taxon>Streptophyta</taxon>
        <taxon>Embryophyta</taxon>
        <taxon>Tracheophyta</taxon>
        <taxon>Spermatophyta</taxon>
        <taxon>Magnoliopsida</taxon>
        <taxon>eudicotyledons</taxon>
        <taxon>Gunneridae</taxon>
        <taxon>Pentapetalae</taxon>
        <taxon>asterids</taxon>
        <taxon>campanulids</taxon>
        <taxon>Asterales</taxon>
        <taxon>Asteraceae</taxon>
        <taxon>Asteroideae</taxon>
        <taxon>Anthemideae</taxon>
        <taxon>Anthemidinae</taxon>
        <taxon>Tanacetum</taxon>
    </lineage>
</organism>
<evidence type="ECO:0000313" key="1">
    <source>
        <dbReference type="EMBL" id="GJT22526.1"/>
    </source>
</evidence>
<gene>
    <name evidence="1" type="ORF">Tco_0892463</name>
</gene>